<comment type="similarity">
    <text evidence="1 12">Belongs to the peptidase M24 family. SPT16 subfamily.</text>
</comment>
<dbReference type="GO" id="GO:0031491">
    <property type="term" value="F:nucleosome binding"/>
    <property type="evidence" value="ECO:0007669"/>
    <property type="project" value="TreeGrafter"/>
</dbReference>
<dbReference type="FunFam" id="3.40.350.10:FF:000006">
    <property type="entry name" value="FACT complex subunit SPT16"/>
    <property type="match status" value="1"/>
</dbReference>
<organism evidence="18 19">
    <name type="scientific">Endocarpon pusillum</name>
    <dbReference type="NCBI Taxonomy" id="364733"/>
    <lineage>
        <taxon>Eukaryota</taxon>
        <taxon>Fungi</taxon>
        <taxon>Dikarya</taxon>
        <taxon>Ascomycota</taxon>
        <taxon>Pezizomycotina</taxon>
        <taxon>Eurotiomycetes</taxon>
        <taxon>Chaetothyriomycetidae</taxon>
        <taxon>Verrucariales</taxon>
        <taxon>Verrucariaceae</taxon>
        <taxon>Endocarpon</taxon>
    </lineage>
</organism>
<evidence type="ECO:0000313" key="18">
    <source>
        <dbReference type="EMBL" id="KAF7504132.1"/>
    </source>
</evidence>
<dbReference type="Gene3D" id="3.40.350.10">
    <property type="entry name" value="Creatinase/prolidase N-terminal domain"/>
    <property type="match status" value="1"/>
</dbReference>
<dbReference type="FunFam" id="2.30.29.210:FF:000001">
    <property type="entry name" value="FACT complex subunit spt16"/>
    <property type="match status" value="1"/>
</dbReference>
<evidence type="ECO:0000256" key="5">
    <source>
        <dbReference type="ARBA" id="ARBA00023015"/>
    </source>
</evidence>
<comment type="caution">
    <text evidence="18">The sequence shown here is derived from an EMBL/GenBank/DDBJ whole genome shotgun (WGS) entry which is preliminary data.</text>
</comment>
<evidence type="ECO:0000256" key="12">
    <source>
        <dbReference type="RuleBase" id="RU367052"/>
    </source>
</evidence>
<dbReference type="SUPFAM" id="SSF55920">
    <property type="entry name" value="Creatinase/aminopeptidase"/>
    <property type="match status" value="1"/>
</dbReference>
<dbReference type="PANTHER" id="PTHR13980:SF15">
    <property type="entry name" value="FACT COMPLEX SUBUNIT SPT16"/>
    <property type="match status" value="1"/>
</dbReference>
<dbReference type="Pfam" id="PF14826">
    <property type="entry name" value="FACT-Spt16_Nlob"/>
    <property type="match status" value="1"/>
</dbReference>
<dbReference type="FunFam" id="2.30.29.30:FF:000017">
    <property type="entry name" value="FACT complex subunit SPT16"/>
    <property type="match status" value="1"/>
</dbReference>
<proteinExistence type="inferred from homology"/>
<dbReference type="Pfam" id="PF00557">
    <property type="entry name" value="Peptidase_M24"/>
    <property type="match status" value="1"/>
</dbReference>
<feature type="coiled-coil region" evidence="13">
    <location>
        <begin position="627"/>
        <end position="661"/>
    </location>
</feature>
<dbReference type="SMART" id="SM01287">
    <property type="entry name" value="Rtt106"/>
    <property type="match status" value="1"/>
</dbReference>
<dbReference type="FunFam" id="2.30.29.150:FF:000002">
    <property type="entry name" value="FACT complex subunit SPT16"/>
    <property type="match status" value="1"/>
</dbReference>
<feature type="compositionally biased region" description="Acidic residues" evidence="14">
    <location>
        <begin position="944"/>
        <end position="1002"/>
    </location>
</feature>
<dbReference type="Pfam" id="PF08644">
    <property type="entry name" value="SPT16"/>
    <property type="match status" value="1"/>
</dbReference>
<evidence type="ECO:0000259" key="16">
    <source>
        <dbReference type="SMART" id="SM01286"/>
    </source>
</evidence>
<dbReference type="InterPro" id="IPR013953">
    <property type="entry name" value="FACT_SPT16_M"/>
</dbReference>
<evidence type="ECO:0000259" key="17">
    <source>
        <dbReference type="SMART" id="SM01287"/>
    </source>
</evidence>
<dbReference type="Gene3D" id="2.30.29.210">
    <property type="entry name" value="FACT complex subunit Spt16p/Cdc68p"/>
    <property type="match status" value="1"/>
</dbReference>
<dbReference type="InterPro" id="IPR029148">
    <property type="entry name" value="FACT-SPT16_Nlobe"/>
</dbReference>
<dbReference type="GO" id="GO:0035101">
    <property type="term" value="C:FACT complex"/>
    <property type="evidence" value="ECO:0007669"/>
    <property type="project" value="UniProtKB-UniRule"/>
</dbReference>
<protein>
    <recommendedName>
        <fullName evidence="12">FACT complex subunit</fullName>
    </recommendedName>
</protein>
<feature type="domain" description="FACT complex subunit SPT16 N-terminal lobe" evidence="15">
    <location>
        <begin position="8"/>
        <end position="171"/>
    </location>
</feature>
<dbReference type="PANTHER" id="PTHR13980">
    <property type="entry name" value="CDC68 RELATED"/>
    <property type="match status" value="1"/>
</dbReference>
<evidence type="ECO:0000313" key="19">
    <source>
        <dbReference type="Proteomes" id="UP000606974"/>
    </source>
</evidence>
<comment type="subcellular location">
    <subcellularLocation>
        <location evidence="12">Nucleus</location>
    </subcellularLocation>
    <subcellularLocation>
        <location evidence="12">Chromosome</location>
    </subcellularLocation>
</comment>
<keyword evidence="2 12" id="KW-0158">Chromosome</keyword>
<keyword evidence="7 12" id="KW-0804">Transcription</keyword>
<feature type="compositionally biased region" description="Basic and acidic residues" evidence="14">
    <location>
        <begin position="477"/>
        <end position="497"/>
    </location>
</feature>
<dbReference type="InterPro" id="IPR029149">
    <property type="entry name" value="Creatin/AminoP/Spt16_N"/>
</dbReference>
<keyword evidence="9 12" id="KW-0539">Nucleus</keyword>
<name>A0A8H7DZT3_9EURO</name>
<dbReference type="OrthoDB" id="10251642at2759"/>
<evidence type="ECO:0000256" key="6">
    <source>
        <dbReference type="ARBA" id="ARBA00023054"/>
    </source>
</evidence>
<evidence type="ECO:0000256" key="9">
    <source>
        <dbReference type="ARBA" id="ARBA00023242"/>
    </source>
</evidence>
<feature type="region of interest" description="Disordered" evidence="14">
    <location>
        <begin position="942"/>
        <end position="1027"/>
    </location>
</feature>
<dbReference type="GO" id="GO:0006281">
    <property type="term" value="P:DNA repair"/>
    <property type="evidence" value="ECO:0007669"/>
    <property type="project" value="UniProtKB-UniRule"/>
</dbReference>
<dbReference type="GO" id="GO:0006368">
    <property type="term" value="P:transcription elongation by RNA polymerase II"/>
    <property type="evidence" value="ECO:0007669"/>
    <property type="project" value="TreeGrafter"/>
</dbReference>
<evidence type="ECO:0000256" key="8">
    <source>
        <dbReference type="ARBA" id="ARBA00023204"/>
    </source>
</evidence>
<dbReference type="InterPro" id="IPR048969">
    <property type="entry name" value="FACT_SPT16_C"/>
</dbReference>
<dbReference type="InterPro" id="IPR040258">
    <property type="entry name" value="Spt16"/>
</dbReference>
<dbReference type="CDD" id="cd01091">
    <property type="entry name" value="CDC68-like"/>
    <property type="match status" value="1"/>
</dbReference>
<dbReference type="InterPro" id="IPR033825">
    <property type="entry name" value="Spt16_M24"/>
</dbReference>
<dbReference type="Pfam" id="PF24824">
    <property type="entry name" value="PH_SPT16"/>
    <property type="match status" value="1"/>
</dbReference>
<dbReference type="Gene3D" id="3.90.230.10">
    <property type="entry name" value="Creatinase/methionine aminopeptidase superfamily"/>
    <property type="match status" value="1"/>
</dbReference>
<dbReference type="FunFam" id="3.90.230.10:FF:000005">
    <property type="entry name" value="FACT complex subunit spt16"/>
    <property type="match status" value="1"/>
</dbReference>
<dbReference type="SMART" id="SM01286">
    <property type="entry name" value="SPT16"/>
    <property type="match status" value="1"/>
</dbReference>
<gene>
    <name evidence="18" type="primary">SPT16</name>
    <name evidence="18" type="ORF">GJ744_002650</name>
</gene>
<dbReference type="InterPro" id="IPR013719">
    <property type="entry name" value="RTT106/SPT16-like_middle_dom"/>
</dbReference>
<dbReference type="InterPro" id="IPR011993">
    <property type="entry name" value="PH-like_dom_sf"/>
</dbReference>
<dbReference type="InterPro" id="IPR000994">
    <property type="entry name" value="Pept_M24"/>
</dbReference>
<evidence type="ECO:0000256" key="11">
    <source>
        <dbReference type="ARBA" id="ARBA00065209"/>
    </source>
</evidence>
<dbReference type="AlphaFoldDB" id="A0A8H7DZT3"/>
<evidence type="ECO:0000256" key="2">
    <source>
        <dbReference type="ARBA" id="ARBA00022454"/>
    </source>
</evidence>
<keyword evidence="4 12" id="KW-0227">DNA damage</keyword>
<dbReference type="InterPro" id="IPR036005">
    <property type="entry name" value="Creatinase/aminopeptidase-like"/>
</dbReference>
<evidence type="ECO:0000256" key="1">
    <source>
        <dbReference type="ARBA" id="ARBA00010779"/>
    </source>
</evidence>
<evidence type="ECO:0000259" key="15">
    <source>
        <dbReference type="SMART" id="SM01285"/>
    </source>
</evidence>
<dbReference type="GO" id="GO:0034728">
    <property type="term" value="P:nucleosome organization"/>
    <property type="evidence" value="ECO:0007669"/>
    <property type="project" value="UniProtKB-ARBA"/>
</dbReference>
<dbReference type="EMBL" id="JAACFV010000148">
    <property type="protein sequence ID" value="KAF7504132.1"/>
    <property type="molecule type" value="Genomic_DNA"/>
</dbReference>
<accession>A0A8H7DZT3</accession>
<evidence type="ECO:0000256" key="4">
    <source>
        <dbReference type="ARBA" id="ARBA00022763"/>
    </source>
</evidence>
<comment type="subunit">
    <text evidence="12">Component of the FACT complex.</text>
</comment>
<comment type="function">
    <text evidence="10 12">Component of the FACT complex, a general chromatin factor that acts to reorganize nucleosomes. The FACT complex is involved in multiple processes that require DNA as a template such as mRNA elongation, DNA replication and DNA repair. During transcription elongation the FACT complex acts as a histone chaperone that both destabilizes and restores nucleosomal structure. It facilitates the passage of RNA polymerase II and transcription by promoting the dissociation of one histone H2A-H2B dimer from the nucleosome, then subsequently promotes the reestablishment of the nucleosome following the passage of RNA polymerase II.</text>
</comment>
<evidence type="ECO:0000256" key="3">
    <source>
        <dbReference type="ARBA" id="ARBA00022705"/>
    </source>
</evidence>
<evidence type="ECO:0000256" key="10">
    <source>
        <dbReference type="ARBA" id="ARBA00025370"/>
    </source>
</evidence>
<keyword evidence="19" id="KW-1185">Reference proteome</keyword>
<keyword evidence="6 13" id="KW-0175">Coiled coil</keyword>
<dbReference type="GO" id="GO:0006260">
    <property type="term" value="P:DNA replication"/>
    <property type="evidence" value="ECO:0007669"/>
    <property type="project" value="UniProtKB-KW"/>
</dbReference>
<feature type="domain" description="Histone chaperone RTT106/FACT complex subunit SPT16-like middle" evidence="17">
    <location>
        <begin position="821"/>
        <end position="911"/>
    </location>
</feature>
<dbReference type="InterPro" id="IPR056595">
    <property type="entry name" value="Fact-SPT16_PH"/>
</dbReference>
<dbReference type="Proteomes" id="UP000606974">
    <property type="component" value="Unassembled WGS sequence"/>
</dbReference>
<dbReference type="Gene3D" id="2.30.29.30">
    <property type="entry name" value="Pleckstrin-homology domain (PH domain)/Phosphotyrosine-binding domain (PTB)"/>
    <property type="match status" value="1"/>
</dbReference>
<evidence type="ECO:0000256" key="14">
    <source>
        <dbReference type="SAM" id="MobiDB-lite"/>
    </source>
</evidence>
<sequence length="1027" mass="116044">MAEDQIVINATTFFDRLSRFYASWKADKRSGADALFGGVGSTVVLAGKAEQESSYQKNNALHFWLLGYEFPATLMLFTTEAFYVVTTAKKAKHLENLKDGKIPVEILVVTKDQESKTKAFEKCLDIIKGAGKKVGTIAAKKEPTGPFVDEWKKAFGDLSKEVQEVDISPALSIAAFAVKDENELLAVRTASRACGGLVTNYWVEEMANVLDSEKKISHAALSQKMEAKIDDAKFFKKMSKMPSDFDTQQLEWTYGPVIQSGGKYDLRFSAEPDNENLHSGTIIAGLGLRYKTYSSVVARTYLVDPSKSQVANYKLLLAAHEAVLSEIKDGALVKDIYNKALGVVRSKRPELEKNFAKNVGAGIGIELKDSSFVLSGKNTRTLKDGMTLSVTTSFADLTNDKPQDSRGKIYSLLLTDTVRVPSRNDKVAVFTKDAASDMDSVEFYFKDEEEPTPKKDKSKKAVASSIATSNIKSARLRGADRKDAGKEVEESRRRENQKNLAMKKQKEGLEKYAEATGGQNGTAQKQFKKFESYKRDNQLPLRVKDMIVWVDTKASTVILPIMGRPVPFHINTIKSVSKSDEGEYTHLRFNFLAPGQGVGRKDDQPFEDPQAHFIRSLTVRSKDTDRLADVAAQITELRKSLSRREQEKKELEDVVEQEKLIEVRNKRPIKLPDVYVRPAQDGKRVPGEVEIHQNGVRYTSPMRNDHVDVVFSNIKHMFFQPSVGELLVILHLHLKNPIMIGKRKTKDVQFYREATDMAFDETGNRKRRHRFGDEEEFEAEQEERRRRAELDKQFKKFAEQVTEATKELNIVADVPFMEISFFGVPFRSNVMMRPTTDALVQLTEPPFTVITLEEIEIAHLERIQFGLKNFDMVFVFKDFHRTPAHINTIPVEALDAVKDWLDSVDIPYTEGPLNLNWATIMKTVTADPHQFFVDGGWTFLRTDSDDEDASQESEESAFEMSDAELAESEESSEEDSEFDDDASADEGEEDSEEEEEGEDWDELEKKAKKADMNGLEEDDDRGKKRKR</sequence>
<dbReference type="Gene3D" id="2.30.29.150">
    <property type="match status" value="1"/>
</dbReference>
<feature type="domain" description="FACT complex subunit SPT16 middle" evidence="16">
    <location>
        <begin position="548"/>
        <end position="698"/>
    </location>
</feature>
<dbReference type="Pfam" id="PF21091">
    <property type="entry name" value="SPT16_C"/>
    <property type="match status" value="1"/>
</dbReference>
<evidence type="ECO:0000256" key="13">
    <source>
        <dbReference type="SAM" id="Coils"/>
    </source>
</evidence>
<feature type="region of interest" description="Disordered" evidence="14">
    <location>
        <begin position="472"/>
        <end position="504"/>
    </location>
</feature>
<evidence type="ECO:0000256" key="7">
    <source>
        <dbReference type="ARBA" id="ARBA00023163"/>
    </source>
</evidence>
<dbReference type="SMART" id="SM01285">
    <property type="entry name" value="FACT-Spt16_Nlob"/>
    <property type="match status" value="1"/>
</dbReference>
<reference evidence="18" key="1">
    <citation type="submission" date="2020-02" db="EMBL/GenBank/DDBJ databases">
        <authorList>
            <person name="Palmer J.M."/>
        </authorList>
    </citation>
    <scope>NUCLEOTIDE SEQUENCE</scope>
    <source>
        <strain evidence="18">EPUS1.4</strain>
        <tissue evidence="18">Thallus</tissue>
    </source>
</reference>
<keyword evidence="5 12" id="KW-0805">Transcription regulation</keyword>
<keyword evidence="3 12" id="KW-0235">DNA replication</keyword>
<dbReference type="GO" id="GO:0010468">
    <property type="term" value="P:regulation of gene expression"/>
    <property type="evidence" value="ECO:0007669"/>
    <property type="project" value="UniProtKB-ARBA"/>
</dbReference>
<keyword evidence="8 12" id="KW-0234">DNA repair</keyword>
<feature type="region of interest" description="Disordered" evidence="14">
    <location>
        <begin position="447"/>
        <end position="466"/>
    </location>
</feature>
<dbReference type="Pfam" id="PF08512">
    <property type="entry name" value="Rttp106-like_middle"/>
    <property type="match status" value="1"/>
</dbReference>
<comment type="subunit">
    <text evidence="11">Forms a stable heterodimer with POB3. The SPT16-POB3 dimer weakly associates with multiple molecules of NHP6 to form the FACT complex.</text>
</comment>